<protein>
    <submittedName>
        <fullName evidence="1">Uncharacterized protein</fullName>
    </submittedName>
</protein>
<comment type="caution">
    <text evidence="1">The sequence shown here is derived from an EMBL/GenBank/DDBJ whole genome shotgun (WGS) entry which is preliminary data.</text>
</comment>
<evidence type="ECO:0000313" key="1">
    <source>
        <dbReference type="EMBL" id="PMM56289.1"/>
    </source>
</evidence>
<reference evidence="2" key="1">
    <citation type="submission" date="2016-07" db="EMBL/GenBank/DDBJ databases">
        <title>Nontailed viruses are major unrecognized killers of bacteria in the ocean.</title>
        <authorList>
            <person name="Kauffman K."/>
            <person name="Hussain F."/>
            <person name="Yang J."/>
            <person name="Arevalo P."/>
            <person name="Brown J."/>
            <person name="Cutler M."/>
            <person name="Kelly L."/>
            <person name="Polz M.F."/>
        </authorList>
    </citation>
    <scope>NUCLEOTIDE SEQUENCE [LARGE SCALE GENOMIC DNA]</scope>
    <source>
        <strain evidence="2">10N.261.48.B5</strain>
    </source>
</reference>
<sequence length="70" mass="7958">MLIPTNTYLEKVHISAIKAGDTIFHNERLMTVCRCDIKVSTFMGCSIFGDSYHSGYKPVVKVHFLVPKLR</sequence>
<dbReference type="AlphaFoldDB" id="A0A2N7JRT7"/>
<gene>
    <name evidence="1" type="ORF">BCT54_22050</name>
</gene>
<accession>A0A2N7JRT7</accession>
<organism evidence="1 2">
    <name type="scientific">Vibrio splendidus</name>
    <dbReference type="NCBI Taxonomy" id="29497"/>
    <lineage>
        <taxon>Bacteria</taxon>
        <taxon>Pseudomonadati</taxon>
        <taxon>Pseudomonadota</taxon>
        <taxon>Gammaproteobacteria</taxon>
        <taxon>Vibrionales</taxon>
        <taxon>Vibrionaceae</taxon>
        <taxon>Vibrio</taxon>
    </lineage>
</organism>
<dbReference type="RefSeq" id="WP_102552057.1">
    <property type="nucleotide sequence ID" value="NZ_MCZF01000090.1"/>
</dbReference>
<name>A0A2N7JRT7_VIBSP</name>
<dbReference type="Proteomes" id="UP000235533">
    <property type="component" value="Unassembled WGS sequence"/>
</dbReference>
<dbReference type="EMBL" id="MCZF01000090">
    <property type="protein sequence ID" value="PMM56289.1"/>
    <property type="molecule type" value="Genomic_DNA"/>
</dbReference>
<proteinExistence type="predicted"/>
<evidence type="ECO:0000313" key="2">
    <source>
        <dbReference type="Proteomes" id="UP000235533"/>
    </source>
</evidence>